<protein>
    <submittedName>
        <fullName evidence="2">Uncharacterized protein</fullName>
    </submittedName>
</protein>
<keyword evidence="1" id="KW-0472">Membrane</keyword>
<proteinExistence type="predicted"/>
<organism evidence="2 3">
    <name type="scientific">Sulfobacillus benefaciens</name>
    <dbReference type="NCBI Taxonomy" id="453960"/>
    <lineage>
        <taxon>Bacteria</taxon>
        <taxon>Bacillati</taxon>
        <taxon>Bacillota</taxon>
        <taxon>Clostridia</taxon>
        <taxon>Eubacteriales</taxon>
        <taxon>Clostridiales Family XVII. Incertae Sedis</taxon>
        <taxon>Sulfobacillus</taxon>
    </lineage>
</organism>
<dbReference type="Proteomes" id="UP000242972">
    <property type="component" value="Unassembled WGS sequence"/>
</dbReference>
<feature type="transmembrane region" description="Helical" evidence="1">
    <location>
        <begin position="66"/>
        <end position="86"/>
    </location>
</feature>
<sequence length="225" mass="24558">MRQNMTYGLYFVLSFLSTGLQSIIPQFHFARIPHETVWVGVCLFVGALAAIGAVRQVSHGRFPGRTTNKAVVGGLGLLWMCLILGFRVASPWLFIALYTASRALVYAILDVVDRSLAAGWLMRDDHHHAERVAVMQLVGLIVAPIWFAWGGQGWWQAMVLTGILGGSAWAGWQLPPAKPGVTDRGTCRNRRDRHWTPGDAWFATYILAVASLAGAPTTCGTAPSL</sequence>
<evidence type="ECO:0000313" key="2">
    <source>
        <dbReference type="EMBL" id="PSR32410.1"/>
    </source>
</evidence>
<reference evidence="2 3" key="1">
    <citation type="journal article" date="2014" name="BMC Genomics">
        <title>Comparison of environmental and isolate Sulfobacillus genomes reveals diverse carbon, sulfur, nitrogen, and hydrogen metabolisms.</title>
        <authorList>
            <person name="Justice N.B."/>
            <person name="Norman A."/>
            <person name="Brown C.T."/>
            <person name="Singh A."/>
            <person name="Thomas B.C."/>
            <person name="Banfield J.F."/>
        </authorList>
    </citation>
    <scope>NUCLEOTIDE SEQUENCE [LARGE SCALE GENOMIC DNA]</scope>
    <source>
        <strain evidence="2">AMDSBA4</strain>
    </source>
</reference>
<dbReference type="AlphaFoldDB" id="A0A2T2XD43"/>
<evidence type="ECO:0000256" key="1">
    <source>
        <dbReference type="SAM" id="Phobius"/>
    </source>
</evidence>
<keyword evidence="1" id="KW-1133">Transmembrane helix</keyword>
<feature type="transmembrane region" description="Helical" evidence="1">
    <location>
        <begin position="7"/>
        <end position="24"/>
    </location>
</feature>
<dbReference type="EMBL" id="PXYW01000042">
    <property type="protein sequence ID" value="PSR32410.1"/>
    <property type="molecule type" value="Genomic_DNA"/>
</dbReference>
<gene>
    <name evidence="2" type="ORF">C7B46_14495</name>
</gene>
<evidence type="ECO:0000313" key="3">
    <source>
        <dbReference type="Proteomes" id="UP000242972"/>
    </source>
</evidence>
<name>A0A2T2XD43_9FIRM</name>
<comment type="caution">
    <text evidence="2">The sequence shown here is derived from an EMBL/GenBank/DDBJ whole genome shotgun (WGS) entry which is preliminary data.</text>
</comment>
<feature type="transmembrane region" description="Helical" evidence="1">
    <location>
        <begin position="36"/>
        <end position="54"/>
    </location>
</feature>
<feature type="transmembrane region" description="Helical" evidence="1">
    <location>
        <begin position="132"/>
        <end position="149"/>
    </location>
</feature>
<accession>A0A2T2XD43</accession>
<keyword evidence="1" id="KW-0812">Transmembrane</keyword>